<dbReference type="InterPro" id="IPR050109">
    <property type="entry name" value="HTH-type_TetR-like_transc_reg"/>
</dbReference>
<dbReference type="SUPFAM" id="SSF48498">
    <property type="entry name" value="Tetracyclin repressor-like, C-terminal domain"/>
    <property type="match status" value="1"/>
</dbReference>
<dbReference type="SUPFAM" id="SSF46689">
    <property type="entry name" value="Homeodomain-like"/>
    <property type="match status" value="1"/>
</dbReference>
<feature type="DNA-binding region" description="H-T-H motif" evidence="4">
    <location>
        <begin position="35"/>
        <end position="54"/>
    </location>
</feature>
<proteinExistence type="predicted"/>
<feature type="domain" description="HTH tetR-type" evidence="5">
    <location>
        <begin position="13"/>
        <end position="72"/>
    </location>
</feature>
<keyword evidence="1" id="KW-0805">Transcription regulation</keyword>
<dbReference type="PANTHER" id="PTHR30055:SF234">
    <property type="entry name" value="HTH-TYPE TRANSCRIPTIONAL REGULATOR BETI"/>
    <property type="match status" value="1"/>
</dbReference>
<keyword evidence="7" id="KW-1185">Reference proteome</keyword>
<evidence type="ECO:0000313" key="7">
    <source>
        <dbReference type="Proteomes" id="UP001500668"/>
    </source>
</evidence>
<dbReference type="RefSeq" id="WP_344072937.1">
    <property type="nucleotide sequence ID" value="NZ_BAAACA010000014.1"/>
</dbReference>
<dbReference type="Proteomes" id="UP001500668">
    <property type="component" value="Unassembled WGS sequence"/>
</dbReference>
<organism evidence="6 7">
    <name type="scientific">Streptomyces crystallinus</name>
    <dbReference type="NCBI Taxonomy" id="68191"/>
    <lineage>
        <taxon>Bacteria</taxon>
        <taxon>Bacillati</taxon>
        <taxon>Actinomycetota</taxon>
        <taxon>Actinomycetes</taxon>
        <taxon>Kitasatosporales</taxon>
        <taxon>Streptomycetaceae</taxon>
        <taxon>Streptomyces</taxon>
    </lineage>
</organism>
<name>A0ABN1FK63_9ACTN</name>
<evidence type="ECO:0000256" key="1">
    <source>
        <dbReference type="ARBA" id="ARBA00023015"/>
    </source>
</evidence>
<evidence type="ECO:0000256" key="4">
    <source>
        <dbReference type="PROSITE-ProRule" id="PRU00335"/>
    </source>
</evidence>
<dbReference type="InterPro" id="IPR001647">
    <property type="entry name" value="HTH_TetR"/>
</dbReference>
<evidence type="ECO:0000256" key="2">
    <source>
        <dbReference type="ARBA" id="ARBA00023125"/>
    </source>
</evidence>
<evidence type="ECO:0000259" key="5">
    <source>
        <dbReference type="PROSITE" id="PS50977"/>
    </source>
</evidence>
<dbReference type="InterPro" id="IPR049445">
    <property type="entry name" value="TetR_SbtR-like_C"/>
</dbReference>
<sequence length="209" mass="22702">MPGPQDIPAPDGADDGEQLLQQVGRALRDLHPQASMAQIARAVGVSPTVLYRRYPTKDALLLALAAAFFDGLLQRAQEARALPAEQQLPYFLRTVGLHLATSRSVLPYAFREMSLPEQRHHIYAIITELLATAKAAGHVHPDTDVADIGAIVWAMRGIIDITGSLAPEAWERHLNIALAGLANPDLAFSRPPMDIDRLDAVISGKRPQS</sequence>
<dbReference type="Pfam" id="PF00440">
    <property type="entry name" value="TetR_N"/>
    <property type="match status" value="1"/>
</dbReference>
<keyword evidence="2 4" id="KW-0238">DNA-binding</keyword>
<dbReference type="PANTHER" id="PTHR30055">
    <property type="entry name" value="HTH-TYPE TRANSCRIPTIONAL REGULATOR RUTR"/>
    <property type="match status" value="1"/>
</dbReference>
<dbReference type="Pfam" id="PF21597">
    <property type="entry name" value="TetR_C_43"/>
    <property type="match status" value="1"/>
</dbReference>
<dbReference type="PROSITE" id="PS50977">
    <property type="entry name" value="HTH_TETR_2"/>
    <property type="match status" value="1"/>
</dbReference>
<keyword evidence="3" id="KW-0804">Transcription</keyword>
<dbReference type="Gene3D" id="1.10.357.10">
    <property type="entry name" value="Tetracycline Repressor, domain 2"/>
    <property type="match status" value="1"/>
</dbReference>
<reference evidence="6 7" key="1">
    <citation type="journal article" date="2019" name="Int. J. Syst. Evol. Microbiol.">
        <title>The Global Catalogue of Microorganisms (GCM) 10K type strain sequencing project: providing services to taxonomists for standard genome sequencing and annotation.</title>
        <authorList>
            <consortium name="The Broad Institute Genomics Platform"/>
            <consortium name="The Broad Institute Genome Sequencing Center for Infectious Disease"/>
            <person name="Wu L."/>
            <person name="Ma J."/>
        </authorList>
    </citation>
    <scope>NUCLEOTIDE SEQUENCE [LARGE SCALE GENOMIC DNA]</scope>
    <source>
        <strain evidence="6 7">JCM 5067</strain>
    </source>
</reference>
<comment type="caution">
    <text evidence="6">The sequence shown here is derived from an EMBL/GenBank/DDBJ whole genome shotgun (WGS) entry which is preliminary data.</text>
</comment>
<dbReference type="EMBL" id="BAAACA010000014">
    <property type="protein sequence ID" value="GAA0592521.1"/>
    <property type="molecule type" value="Genomic_DNA"/>
</dbReference>
<accession>A0ABN1FK63</accession>
<dbReference type="InterPro" id="IPR009057">
    <property type="entry name" value="Homeodomain-like_sf"/>
</dbReference>
<protein>
    <recommendedName>
        <fullName evidence="5">HTH tetR-type domain-containing protein</fullName>
    </recommendedName>
</protein>
<dbReference type="InterPro" id="IPR036271">
    <property type="entry name" value="Tet_transcr_reg_TetR-rel_C_sf"/>
</dbReference>
<gene>
    <name evidence="6" type="ORF">GCM10010394_22210</name>
</gene>
<evidence type="ECO:0000256" key="3">
    <source>
        <dbReference type="ARBA" id="ARBA00023163"/>
    </source>
</evidence>
<evidence type="ECO:0000313" key="6">
    <source>
        <dbReference type="EMBL" id="GAA0592521.1"/>
    </source>
</evidence>